<dbReference type="Pfam" id="PF02951">
    <property type="entry name" value="GSH-S_N"/>
    <property type="match status" value="1"/>
</dbReference>
<name>A0ABU8QTN5_9PSED</name>
<dbReference type="NCBIfam" id="NF003573">
    <property type="entry name" value="PRK05246.1"/>
    <property type="match status" value="1"/>
</dbReference>
<dbReference type="Gene3D" id="3.30.470.20">
    <property type="entry name" value="ATP-grasp fold, B domain"/>
    <property type="match status" value="1"/>
</dbReference>
<evidence type="ECO:0000256" key="8">
    <source>
        <dbReference type="ARBA" id="ARBA00022842"/>
    </source>
</evidence>
<comment type="catalytic activity">
    <reaction evidence="10">
        <text>gamma-L-glutamyl-L-cysteine + glycine + ATP = glutathione + ADP + phosphate + H(+)</text>
        <dbReference type="Rhea" id="RHEA:13557"/>
        <dbReference type="ChEBI" id="CHEBI:15378"/>
        <dbReference type="ChEBI" id="CHEBI:30616"/>
        <dbReference type="ChEBI" id="CHEBI:43474"/>
        <dbReference type="ChEBI" id="CHEBI:57305"/>
        <dbReference type="ChEBI" id="CHEBI:57925"/>
        <dbReference type="ChEBI" id="CHEBI:58173"/>
        <dbReference type="ChEBI" id="CHEBI:456216"/>
        <dbReference type="EC" id="6.3.2.3"/>
    </reaction>
</comment>
<dbReference type="NCBIfam" id="TIGR01380">
    <property type="entry name" value="glut_syn"/>
    <property type="match status" value="1"/>
</dbReference>
<gene>
    <name evidence="10 12" type="primary">gshB</name>
    <name evidence="12" type="ORF">V7S98_12305</name>
</gene>
<evidence type="ECO:0000256" key="3">
    <source>
        <dbReference type="ARBA" id="ARBA00022598"/>
    </source>
</evidence>
<dbReference type="PANTHER" id="PTHR21621">
    <property type="entry name" value="RIBOSOMAL PROTEIN S6 MODIFICATION PROTEIN"/>
    <property type="match status" value="1"/>
</dbReference>
<organism evidence="12 13">
    <name type="scientific">Pseudomonas farsensis</name>
    <dbReference type="NCBI Taxonomy" id="2745492"/>
    <lineage>
        <taxon>Bacteria</taxon>
        <taxon>Pseudomonadati</taxon>
        <taxon>Pseudomonadota</taxon>
        <taxon>Gammaproteobacteria</taxon>
        <taxon>Pseudomonadales</taxon>
        <taxon>Pseudomonadaceae</taxon>
        <taxon>Pseudomonas</taxon>
    </lineage>
</organism>
<dbReference type="InterPro" id="IPR004215">
    <property type="entry name" value="GSHS_N"/>
</dbReference>
<proteinExistence type="inferred from homology"/>
<evidence type="ECO:0000259" key="11">
    <source>
        <dbReference type="PROSITE" id="PS50975"/>
    </source>
</evidence>
<dbReference type="Proteomes" id="UP001380290">
    <property type="component" value="Unassembled WGS sequence"/>
</dbReference>
<keyword evidence="6 10" id="KW-0547">Nucleotide-binding</keyword>
<dbReference type="SUPFAM" id="SSF56059">
    <property type="entry name" value="Glutathione synthetase ATP-binding domain-like"/>
    <property type="match status" value="1"/>
</dbReference>
<reference evidence="12 13" key="1">
    <citation type="submission" date="2024-02" db="EMBL/GenBank/DDBJ databases">
        <title>Identification of pathogenicity and growth-promoting function of Pseudomonas putida variant.</title>
        <authorList>
            <person name="Sun J."/>
        </authorList>
    </citation>
    <scope>NUCLEOTIDE SEQUENCE [LARGE SCALE GENOMIC DNA]</scope>
    <source>
        <strain evidence="12 13">A03</strain>
    </source>
</reference>
<evidence type="ECO:0000256" key="1">
    <source>
        <dbReference type="ARBA" id="ARBA00001936"/>
    </source>
</evidence>
<dbReference type="InterPro" id="IPR013815">
    <property type="entry name" value="ATP_grasp_subdomain_1"/>
</dbReference>
<accession>A0ABU8QTN5</accession>
<comment type="caution">
    <text evidence="12">The sequence shown here is derived from an EMBL/GenBank/DDBJ whole genome shotgun (WGS) entry which is preliminary data.</text>
</comment>
<dbReference type="RefSeq" id="WP_339599427.1">
    <property type="nucleotide sequence ID" value="NZ_JBBHLC010000029.1"/>
</dbReference>
<evidence type="ECO:0000256" key="4">
    <source>
        <dbReference type="ARBA" id="ARBA00022684"/>
    </source>
</evidence>
<keyword evidence="7 10" id="KW-0067">ATP-binding</keyword>
<evidence type="ECO:0000256" key="5">
    <source>
        <dbReference type="ARBA" id="ARBA00022723"/>
    </source>
</evidence>
<comment type="cofactor">
    <cofactor evidence="1">
        <name>Mn(2+)</name>
        <dbReference type="ChEBI" id="CHEBI:29035"/>
    </cofactor>
</comment>
<evidence type="ECO:0000313" key="12">
    <source>
        <dbReference type="EMBL" id="MEJ5864010.1"/>
    </source>
</evidence>
<dbReference type="Pfam" id="PF02955">
    <property type="entry name" value="GSH-S_ATP"/>
    <property type="match status" value="1"/>
</dbReference>
<keyword evidence="5" id="KW-0479">Metal-binding</keyword>
<dbReference type="PROSITE" id="PS50975">
    <property type="entry name" value="ATP_GRASP"/>
    <property type="match status" value="1"/>
</dbReference>
<evidence type="ECO:0000256" key="7">
    <source>
        <dbReference type="ARBA" id="ARBA00022840"/>
    </source>
</evidence>
<comment type="pathway">
    <text evidence="10">Sulfur metabolism; glutathione biosynthesis; glutathione from L-cysteine and L-glutamate: step 2/2.</text>
</comment>
<dbReference type="InterPro" id="IPR006284">
    <property type="entry name" value="Glut_synth_pro"/>
</dbReference>
<feature type="domain" description="ATP-grasp" evidence="11">
    <location>
        <begin position="125"/>
        <end position="311"/>
    </location>
</feature>
<dbReference type="PANTHER" id="PTHR21621:SF4">
    <property type="entry name" value="GLUTATHIONE SYNTHETASE"/>
    <property type="match status" value="1"/>
</dbReference>
<dbReference type="Gene3D" id="3.40.50.20">
    <property type="match status" value="1"/>
</dbReference>
<dbReference type="EC" id="6.3.2.3" evidence="10"/>
<evidence type="ECO:0000256" key="10">
    <source>
        <dbReference type="HAMAP-Rule" id="MF_00162"/>
    </source>
</evidence>
<dbReference type="HAMAP" id="MF_00162">
    <property type="entry name" value="GSH_S"/>
    <property type="match status" value="1"/>
</dbReference>
<keyword evidence="3 10" id="KW-0436">Ligase</keyword>
<dbReference type="EMBL" id="JBBHLC010000029">
    <property type="protein sequence ID" value="MEJ5864010.1"/>
    <property type="molecule type" value="Genomic_DNA"/>
</dbReference>
<evidence type="ECO:0000256" key="9">
    <source>
        <dbReference type="ARBA" id="ARBA00023211"/>
    </source>
</evidence>
<dbReference type="InterPro" id="IPR004218">
    <property type="entry name" value="GSHS_ATP-bd"/>
</dbReference>
<evidence type="ECO:0000256" key="2">
    <source>
        <dbReference type="ARBA" id="ARBA00001946"/>
    </source>
</evidence>
<keyword evidence="13" id="KW-1185">Reference proteome</keyword>
<keyword evidence="9" id="KW-0464">Manganese</keyword>
<comment type="cofactor">
    <cofactor evidence="2">
        <name>Mg(2+)</name>
        <dbReference type="ChEBI" id="CHEBI:18420"/>
    </cofactor>
</comment>
<keyword evidence="8" id="KW-0460">Magnesium</keyword>
<sequence length="322" mass="35710">MSVRLGIVMDPIASISYKKDSSLAMLLAAQQRGWSLFYMEQRDLYQGEGKARARMRPLKVFADPARWFELGDEQDSTLAELDVILMRKDPPFDMEFVYSTYLLEQAEADGVLVVNRPQSLRDCNEKLFATLFPQCTPPTLVSRRPDIIREFAAKHGDVILKPLDGMGGTSIFRHRAGDPNLSVILETLTLLGTQQIMAQAYLPAIKDGDKRILMVDGEPVDYCLARIPASGETRGNLAAGGRGEARPLSERDRWIAAQVGPTLREKGLLFVGLDVIGEHLTEINVTSPTCIREIDAAFGTDIGGLLMDAIDRQLKEKNSCKL</sequence>
<dbReference type="GO" id="GO:0004363">
    <property type="term" value="F:glutathione synthase activity"/>
    <property type="evidence" value="ECO:0007669"/>
    <property type="project" value="UniProtKB-EC"/>
</dbReference>
<evidence type="ECO:0000256" key="6">
    <source>
        <dbReference type="ARBA" id="ARBA00022741"/>
    </source>
</evidence>
<dbReference type="SUPFAM" id="SSF52440">
    <property type="entry name" value="PreATP-grasp domain"/>
    <property type="match status" value="1"/>
</dbReference>
<dbReference type="Gene3D" id="3.30.1490.20">
    <property type="entry name" value="ATP-grasp fold, A domain"/>
    <property type="match status" value="1"/>
</dbReference>
<protein>
    <recommendedName>
        <fullName evidence="10">Glutathione synthetase</fullName>
        <ecNumber evidence="10">6.3.2.3</ecNumber>
    </recommendedName>
    <alternativeName>
        <fullName evidence="10">GSH synthetase</fullName>
        <shortName evidence="10">GSH-S</shortName>
        <shortName evidence="10">GSHase</shortName>
    </alternativeName>
    <alternativeName>
        <fullName evidence="10">Glutathione synthase</fullName>
    </alternativeName>
</protein>
<evidence type="ECO:0000313" key="13">
    <source>
        <dbReference type="Proteomes" id="UP001380290"/>
    </source>
</evidence>
<dbReference type="InterPro" id="IPR011761">
    <property type="entry name" value="ATP-grasp"/>
</dbReference>
<keyword evidence="4 10" id="KW-0317">Glutathione biosynthesis</keyword>
<dbReference type="InterPro" id="IPR016185">
    <property type="entry name" value="PreATP-grasp_dom_sf"/>
</dbReference>
<comment type="similarity">
    <text evidence="10">Belongs to the prokaryotic GSH synthase family.</text>
</comment>